<dbReference type="GO" id="GO:0005886">
    <property type="term" value="C:plasma membrane"/>
    <property type="evidence" value="ECO:0007669"/>
    <property type="project" value="TreeGrafter"/>
</dbReference>
<keyword evidence="11" id="KW-1185">Reference proteome</keyword>
<dbReference type="FunFam" id="2.60.40.150:FF:000005">
    <property type="entry name" value="Synaptotagmin 6"/>
    <property type="match status" value="1"/>
</dbReference>
<dbReference type="PROSITE" id="PS50004">
    <property type="entry name" value="C2"/>
    <property type="match status" value="2"/>
</dbReference>
<dbReference type="InterPro" id="IPR036249">
    <property type="entry name" value="Thioredoxin-like_sf"/>
</dbReference>
<dbReference type="InterPro" id="IPR035892">
    <property type="entry name" value="C2_domain_sf"/>
</dbReference>
<dbReference type="EMBL" id="JARPUR010000001">
    <property type="protein sequence ID" value="KAK4886237.1"/>
    <property type="molecule type" value="Genomic_DNA"/>
</dbReference>
<dbReference type="InterPro" id="IPR001565">
    <property type="entry name" value="Synaptotagmin"/>
</dbReference>
<dbReference type="GO" id="GO:0005509">
    <property type="term" value="F:calcium ion binding"/>
    <property type="evidence" value="ECO:0007669"/>
    <property type="project" value="TreeGrafter"/>
</dbReference>
<dbReference type="AlphaFoldDB" id="A0AAN7Q8P9"/>
<feature type="domain" description="C2" evidence="9">
    <location>
        <begin position="835"/>
        <end position="968"/>
    </location>
</feature>
<keyword evidence="1" id="KW-0812">Transmembrane</keyword>
<dbReference type="Pfam" id="PF23733">
    <property type="entry name" value="GRXCR1-2_C"/>
    <property type="match status" value="1"/>
</dbReference>
<sequence>MEQFTRAPLLLPPKSQSSPPASTTVLGNTAAEVFSYKFPQVYEGHSKISTTSVSNGNHVVKIHINPKENISLIKEQNGSVLCPVSPCVRISVNTENEMIQSNAMPESFIKSSTDRNNPYFFCASFMSSGQVSPSDTLDSGTCSDLDGTPPPLPKKKNSGVSVTVIGAQHKRPSSLTSSGADVDSDDNESNISCDSLNSGELTTDIIAPPSEFVPTLRTNNSSNSFLPQGLLQDIRDRSAKLTQIAGNGLNRQMEDICLDTRSICQSSVSPKPIIDESTYEERKQLVKEHTETVMLINSLTYDADRFYDFHLNEHLDNENDVVPVKKISEDETFAGYKDFLGGDGSSTIRSAKGTVRGVKNRVRAGIATFLQINSTSKSYKEKDAGKLVVYTTTMGIVRETYNNCMKVKQILRTLLVKFEERDVFMSTEFQAEIRDRMRCDHVLVPQVFVDGQHIGDVETVERLNETGELRKILKCYKSMDACTPCKVCGGYRLLPCTVCNGSKKSVHRNHFTTEFVALKCMNCDEKGVETHTYHPTMGLVRSPAPSLLPSEESNNSNIHSDPVLLAAVSYQCTATWKWIREKTCRDLSDGDDCIAKQTSICISHSLPDLQTEPLKQEYVQEHKDSIKKVLRQTTLPIVPTRHQTFQRQLSHRLEMPSTIQFSICSLEHRSDSSIVGLIKPELYKKDLVRQASNDSSGGPDMEYCGKLHFALRYDKDVEGLVVKVLESRDLPIKDVTGSSDPYIKLYLLPDRKKKYQTKVHRKNLNPVFNETFIFSVPYDELKQRYLQFSVYDFDRFSRHDLIGHVVLKGLLETADLQQEIEYTMNILCPPQDKVDLGQIMLSLCYLPTAGRLTLTVIKGRNLKAMDITGKSDPYVKVYLLCQGKRIKKKKTTVKKSTLCPLYNEALVFDVPSENIEDVSLIVKVIDYDRIGSNELMGCTAIGSSFIGIGKDHWLEMLDNPRRPVAQWYPLLESVPGHIPPLSTDTLPLNLSCLNSR</sequence>
<dbReference type="CDD" id="cd03031">
    <property type="entry name" value="GRX_GRX_like"/>
    <property type="match status" value="1"/>
</dbReference>
<gene>
    <name evidence="10" type="ORF">RN001_002508</name>
</gene>
<proteinExistence type="predicted"/>
<dbReference type="CDD" id="cd08403">
    <property type="entry name" value="C2B_Synaptotagmin-3-5-6-9-10"/>
    <property type="match status" value="1"/>
</dbReference>
<dbReference type="Gene3D" id="2.60.40.150">
    <property type="entry name" value="C2 domain"/>
    <property type="match status" value="2"/>
</dbReference>
<dbReference type="GO" id="GO:0005544">
    <property type="term" value="F:calcium-dependent phospholipid binding"/>
    <property type="evidence" value="ECO:0007669"/>
    <property type="project" value="TreeGrafter"/>
</dbReference>
<evidence type="ECO:0000256" key="5">
    <source>
        <dbReference type="ARBA" id="ARBA00022989"/>
    </source>
</evidence>
<dbReference type="SUPFAM" id="SSF52833">
    <property type="entry name" value="Thioredoxin-like"/>
    <property type="match status" value="1"/>
</dbReference>
<keyword evidence="3" id="KW-0677">Repeat</keyword>
<feature type="domain" description="C2" evidence="9">
    <location>
        <begin position="703"/>
        <end position="824"/>
    </location>
</feature>
<dbReference type="PANTHER" id="PTHR10024">
    <property type="entry name" value="SYNAPTOTAGMIN"/>
    <property type="match status" value="1"/>
</dbReference>
<evidence type="ECO:0000256" key="1">
    <source>
        <dbReference type="ARBA" id="ARBA00022692"/>
    </source>
</evidence>
<dbReference type="PRINTS" id="PR00360">
    <property type="entry name" value="C2DOMAIN"/>
</dbReference>
<dbReference type="Proteomes" id="UP001353858">
    <property type="component" value="Unassembled WGS sequence"/>
</dbReference>
<dbReference type="GO" id="GO:0030276">
    <property type="term" value="F:clathrin binding"/>
    <property type="evidence" value="ECO:0007669"/>
    <property type="project" value="TreeGrafter"/>
</dbReference>
<evidence type="ECO:0000313" key="11">
    <source>
        <dbReference type="Proteomes" id="UP001353858"/>
    </source>
</evidence>
<keyword evidence="6" id="KW-0472">Membrane</keyword>
<evidence type="ECO:0000256" key="7">
    <source>
        <dbReference type="ARBA" id="ARBA00037847"/>
    </source>
</evidence>
<reference evidence="11" key="1">
    <citation type="submission" date="2023-01" db="EMBL/GenBank/DDBJ databases">
        <title>Key to firefly adult light organ development and bioluminescence: homeobox transcription factors regulate luciferase expression and transportation to peroxisome.</title>
        <authorList>
            <person name="Fu X."/>
        </authorList>
    </citation>
    <scope>NUCLEOTIDE SEQUENCE [LARGE SCALE GENOMIC DNA]</scope>
</reference>
<dbReference type="GO" id="GO:0001786">
    <property type="term" value="F:phosphatidylserine binding"/>
    <property type="evidence" value="ECO:0007669"/>
    <property type="project" value="TreeGrafter"/>
</dbReference>
<organism evidence="10 11">
    <name type="scientific">Aquatica leii</name>
    <dbReference type="NCBI Taxonomy" id="1421715"/>
    <lineage>
        <taxon>Eukaryota</taxon>
        <taxon>Metazoa</taxon>
        <taxon>Ecdysozoa</taxon>
        <taxon>Arthropoda</taxon>
        <taxon>Hexapoda</taxon>
        <taxon>Insecta</taxon>
        <taxon>Pterygota</taxon>
        <taxon>Neoptera</taxon>
        <taxon>Endopterygota</taxon>
        <taxon>Coleoptera</taxon>
        <taxon>Polyphaga</taxon>
        <taxon>Elateriformia</taxon>
        <taxon>Elateroidea</taxon>
        <taxon>Lampyridae</taxon>
        <taxon>Luciolinae</taxon>
        <taxon>Aquatica</taxon>
    </lineage>
</organism>
<dbReference type="GO" id="GO:0017156">
    <property type="term" value="P:calcium-ion regulated exocytosis"/>
    <property type="evidence" value="ECO:0007669"/>
    <property type="project" value="TreeGrafter"/>
</dbReference>
<dbReference type="SMART" id="SM00239">
    <property type="entry name" value="C2"/>
    <property type="match status" value="2"/>
</dbReference>
<dbReference type="InterPro" id="IPR002109">
    <property type="entry name" value="Glutaredoxin"/>
</dbReference>
<evidence type="ECO:0000256" key="2">
    <source>
        <dbReference type="ARBA" id="ARBA00022723"/>
    </source>
</evidence>
<dbReference type="PANTHER" id="PTHR10024:SF374">
    <property type="entry name" value="C2 DOMAIN-CONTAINING PROTEIN"/>
    <property type="match status" value="1"/>
</dbReference>
<dbReference type="PROSITE" id="PS51354">
    <property type="entry name" value="GLUTAREDOXIN_2"/>
    <property type="match status" value="1"/>
</dbReference>
<dbReference type="FunFam" id="2.60.40.150:FF:000011">
    <property type="entry name" value="Synaptotagmin 6"/>
    <property type="match status" value="1"/>
</dbReference>
<evidence type="ECO:0000259" key="9">
    <source>
        <dbReference type="PROSITE" id="PS50004"/>
    </source>
</evidence>
<dbReference type="Pfam" id="PF00462">
    <property type="entry name" value="Glutaredoxin"/>
    <property type="match status" value="1"/>
</dbReference>
<evidence type="ECO:0000313" key="10">
    <source>
        <dbReference type="EMBL" id="KAK4886237.1"/>
    </source>
</evidence>
<evidence type="ECO:0000256" key="6">
    <source>
        <dbReference type="ARBA" id="ARBA00023136"/>
    </source>
</evidence>
<accession>A0AAN7Q8P9</accession>
<dbReference type="Gene3D" id="3.40.30.10">
    <property type="entry name" value="Glutaredoxin"/>
    <property type="match status" value="1"/>
</dbReference>
<evidence type="ECO:0000256" key="3">
    <source>
        <dbReference type="ARBA" id="ARBA00022737"/>
    </source>
</evidence>
<feature type="compositionally biased region" description="Polar residues" evidence="8">
    <location>
        <begin position="130"/>
        <end position="142"/>
    </location>
</feature>
<protein>
    <recommendedName>
        <fullName evidence="9">C2 domain-containing protein</fullName>
    </recommendedName>
</protein>
<feature type="region of interest" description="Disordered" evidence="8">
    <location>
        <begin position="130"/>
        <end position="195"/>
    </location>
</feature>
<feature type="compositionally biased region" description="Low complexity" evidence="8">
    <location>
        <begin position="8"/>
        <end position="20"/>
    </location>
</feature>
<feature type="region of interest" description="Disordered" evidence="8">
    <location>
        <begin position="1"/>
        <end position="23"/>
    </location>
</feature>
<dbReference type="PRINTS" id="PR00399">
    <property type="entry name" value="SYNAPTOTAGMN"/>
</dbReference>
<dbReference type="Pfam" id="PF00168">
    <property type="entry name" value="C2"/>
    <property type="match status" value="2"/>
</dbReference>
<evidence type="ECO:0000256" key="4">
    <source>
        <dbReference type="ARBA" id="ARBA00022837"/>
    </source>
</evidence>
<name>A0AAN7Q8P9_9COLE</name>
<evidence type="ECO:0000256" key="8">
    <source>
        <dbReference type="SAM" id="MobiDB-lite"/>
    </source>
</evidence>
<dbReference type="SUPFAM" id="SSF49562">
    <property type="entry name" value="C2 domain (Calcium/lipid-binding domain, CaLB)"/>
    <property type="match status" value="2"/>
</dbReference>
<dbReference type="GO" id="GO:0000149">
    <property type="term" value="F:SNARE binding"/>
    <property type="evidence" value="ECO:0007669"/>
    <property type="project" value="TreeGrafter"/>
</dbReference>
<comment type="caution">
    <text evidence="10">The sequence shown here is derived from an EMBL/GenBank/DDBJ whole genome shotgun (WGS) entry which is preliminary data.</text>
</comment>
<dbReference type="InterPro" id="IPR000008">
    <property type="entry name" value="C2_dom"/>
</dbReference>
<keyword evidence="5" id="KW-1133">Transmembrane helix</keyword>
<dbReference type="GO" id="GO:0070382">
    <property type="term" value="C:exocytic vesicle"/>
    <property type="evidence" value="ECO:0007669"/>
    <property type="project" value="TreeGrafter"/>
</dbReference>
<comment type="subcellular location">
    <subcellularLocation>
        <location evidence="7">Endomembrane system</location>
        <topology evidence="7">Single-pass membrane protein</topology>
    </subcellularLocation>
</comment>
<keyword evidence="4" id="KW-0106">Calcium</keyword>
<keyword evidence="2" id="KW-0479">Metal-binding</keyword>